<dbReference type="GO" id="GO:0009097">
    <property type="term" value="P:isoleucine biosynthetic process"/>
    <property type="evidence" value="ECO:0007669"/>
    <property type="project" value="TreeGrafter"/>
</dbReference>
<dbReference type="InterPro" id="IPR036052">
    <property type="entry name" value="TrpB-like_PALP_sf"/>
</dbReference>
<dbReference type="GO" id="GO:0004794">
    <property type="term" value="F:threonine deaminase activity"/>
    <property type="evidence" value="ECO:0007669"/>
    <property type="project" value="TreeGrafter"/>
</dbReference>
<evidence type="ECO:0000256" key="2">
    <source>
        <dbReference type="ARBA" id="ARBA00005517"/>
    </source>
</evidence>
<protein>
    <recommendedName>
        <fullName evidence="5">Threonine synthase</fullName>
        <ecNumber evidence="5">4.2.3.1</ecNumber>
    </recommendedName>
</protein>
<accession>A0A1H4SSM7</accession>
<evidence type="ECO:0000259" key="7">
    <source>
        <dbReference type="Pfam" id="PF00291"/>
    </source>
</evidence>
<organism evidence="8 9">
    <name type="scientific">Terriglobus roseus</name>
    <dbReference type="NCBI Taxonomy" id="392734"/>
    <lineage>
        <taxon>Bacteria</taxon>
        <taxon>Pseudomonadati</taxon>
        <taxon>Acidobacteriota</taxon>
        <taxon>Terriglobia</taxon>
        <taxon>Terriglobales</taxon>
        <taxon>Acidobacteriaceae</taxon>
        <taxon>Terriglobus</taxon>
    </lineage>
</organism>
<comment type="similarity">
    <text evidence="2">Belongs to the threonine synthase family.</text>
</comment>
<dbReference type="GO" id="GO:0006567">
    <property type="term" value="P:L-threonine catabolic process"/>
    <property type="evidence" value="ECO:0007669"/>
    <property type="project" value="TreeGrafter"/>
</dbReference>
<evidence type="ECO:0000313" key="8">
    <source>
        <dbReference type="EMBL" id="SEC47197.1"/>
    </source>
</evidence>
<sequence>MSSVSSACTPYELYSKESGKSYGNQPLSICDESFTPLEVRYDLEAARSIFTKKAIEAGPDNMWRYSGLLPLPEGFQPDLPVGFTPLVRAKNLGKRLGSANLYVKNDAVCFPTLSFKDRVVAVALANARAFGFDVVGCSSTGNLANSVAAQSARLGMKACILVPADLEPAKILNTLIYGARLVRIDGNYDHVNRLCSLIADQYNWGFVNVNLRPYYAEGSKSVGYEIAEQLGWKLPDNVVVPMAGGSLIRKIKKAFDELVFLGLVEKKHVRFFGAQATGCSPIAQAVKNDTETITPQKPNTIARSLAIGNPADGPFASRMIRETGGWAEDVSDVEIVSGIQELAETEGIFTETAGGVTTAVTARLIAQGRIAADDLTVVCITGNGLKTTDCIADRFTLGRAVRPRLADFEEYINELDGTTASAEPELAIAGGK</sequence>
<dbReference type="GO" id="GO:0006565">
    <property type="term" value="P:L-serine catabolic process"/>
    <property type="evidence" value="ECO:0007669"/>
    <property type="project" value="TreeGrafter"/>
</dbReference>
<keyword evidence="4" id="KW-0456">Lyase</keyword>
<keyword evidence="3 6" id="KW-0663">Pyridoxal phosphate</keyword>
<proteinExistence type="inferred from homology"/>
<dbReference type="NCBIfam" id="TIGR00260">
    <property type="entry name" value="thrC"/>
    <property type="match status" value="1"/>
</dbReference>
<dbReference type="EMBL" id="FNSD01000001">
    <property type="protein sequence ID" value="SEC47197.1"/>
    <property type="molecule type" value="Genomic_DNA"/>
</dbReference>
<dbReference type="Proteomes" id="UP000182409">
    <property type="component" value="Unassembled WGS sequence"/>
</dbReference>
<dbReference type="Pfam" id="PF00291">
    <property type="entry name" value="PALP"/>
    <property type="match status" value="1"/>
</dbReference>
<evidence type="ECO:0000256" key="4">
    <source>
        <dbReference type="ARBA" id="ARBA00023239"/>
    </source>
</evidence>
<dbReference type="OrthoDB" id="9778118at2"/>
<name>A0A1H4SSM7_9BACT</name>
<dbReference type="GO" id="GO:0009088">
    <property type="term" value="P:threonine biosynthetic process"/>
    <property type="evidence" value="ECO:0007669"/>
    <property type="project" value="UniProtKB-UniRule"/>
</dbReference>
<evidence type="ECO:0000256" key="3">
    <source>
        <dbReference type="ARBA" id="ARBA00022898"/>
    </source>
</evidence>
<evidence type="ECO:0000313" key="9">
    <source>
        <dbReference type="Proteomes" id="UP000182409"/>
    </source>
</evidence>
<reference evidence="8 9" key="1">
    <citation type="submission" date="2016-10" db="EMBL/GenBank/DDBJ databases">
        <authorList>
            <person name="de Groot N.N."/>
        </authorList>
    </citation>
    <scope>NUCLEOTIDE SEQUENCE [LARGE SCALE GENOMIC DNA]</scope>
    <source>
        <strain evidence="8 9">AB35.6</strain>
    </source>
</reference>
<evidence type="ECO:0000256" key="1">
    <source>
        <dbReference type="ARBA" id="ARBA00001933"/>
    </source>
</evidence>
<dbReference type="SUPFAM" id="SSF53686">
    <property type="entry name" value="Tryptophan synthase beta subunit-like PLP-dependent enzymes"/>
    <property type="match status" value="1"/>
</dbReference>
<dbReference type="PANTHER" id="PTHR48078:SF6">
    <property type="entry name" value="L-THREONINE DEHYDRATASE CATABOLIC TDCB"/>
    <property type="match status" value="1"/>
</dbReference>
<comment type="cofactor">
    <cofactor evidence="1 6">
        <name>pyridoxal 5'-phosphate</name>
        <dbReference type="ChEBI" id="CHEBI:597326"/>
    </cofactor>
</comment>
<dbReference type="InterPro" id="IPR001926">
    <property type="entry name" value="TrpB-like_PALP"/>
</dbReference>
<dbReference type="GO" id="GO:0004795">
    <property type="term" value="F:threonine synthase activity"/>
    <property type="evidence" value="ECO:0007669"/>
    <property type="project" value="UniProtKB-UniRule"/>
</dbReference>
<dbReference type="Gene3D" id="3.40.50.1100">
    <property type="match status" value="2"/>
</dbReference>
<dbReference type="InterPro" id="IPR004450">
    <property type="entry name" value="Thr_synthase-like"/>
</dbReference>
<dbReference type="CDD" id="cd01563">
    <property type="entry name" value="Thr-synth_1"/>
    <property type="match status" value="1"/>
</dbReference>
<dbReference type="PANTHER" id="PTHR48078">
    <property type="entry name" value="THREONINE DEHYDRATASE, MITOCHONDRIAL-RELATED"/>
    <property type="match status" value="1"/>
</dbReference>
<evidence type="ECO:0000256" key="5">
    <source>
        <dbReference type="NCBIfam" id="TIGR00260"/>
    </source>
</evidence>
<feature type="modified residue" description="N6-(pyridoxal phosphate)lysine" evidence="6">
    <location>
        <position position="116"/>
    </location>
</feature>
<dbReference type="EC" id="4.2.3.1" evidence="5"/>
<evidence type="ECO:0000256" key="6">
    <source>
        <dbReference type="PIRSR" id="PIRSR604450-51"/>
    </source>
</evidence>
<dbReference type="GO" id="GO:0003941">
    <property type="term" value="F:L-serine ammonia-lyase activity"/>
    <property type="evidence" value="ECO:0007669"/>
    <property type="project" value="TreeGrafter"/>
</dbReference>
<gene>
    <name evidence="8" type="ORF">SAMN05443244_3543</name>
</gene>
<dbReference type="AlphaFoldDB" id="A0A1H4SSM7"/>
<dbReference type="RefSeq" id="WP_074655296.1">
    <property type="nucleotide sequence ID" value="NZ_FNSD01000001.1"/>
</dbReference>
<dbReference type="InterPro" id="IPR050147">
    <property type="entry name" value="Ser/Thr_Dehydratase"/>
</dbReference>
<feature type="domain" description="Tryptophan synthase beta chain-like PALP" evidence="7">
    <location>
        <begin position="80"/>
        <end position="382"/>
    </location>
</feature>